<dbReference type="EMBL" id="BARS01012660">
    <property type="protein sequence ID" value="GAF88813.1"/>
    <property type="molecule type" value="Genomic_DNA"/>
</dbReference>
<evidence type="ECO:0000313" key="1">
    <source>
        <dbReference type="EMBL" id="GAF88813.1"/>
    </source>
</evidence>
<accession>X0T5M2</accession>
<proteinExistence type="predicted"/>
<comment type="caution">
    <text evidence="1">The sequence shown here is derived from an EMBL/GenBank/DDBJ whole genome shotgun (WGS) entry which is preliminary data.</text>
</comment>
<protein>
    <submittedName>
        <fullName evidence="1">Uncharacterized protein</fullName>
    </submittedName>
</protein>
<name>X0T5M2_9ZZZZ</name>
<gene>
    <name evidence="1" type="ORF">S01H1_22435</name>
</gene>
<sequence>MLKSDPTASDVFNNYIEEAFEKTAADIREELIASYTKEFNQRLRTETAKLVMQVHQYYEVQNLNNNLVITVRNP</sequence>
<reference evidence="1" key="1">
    <citation type="journal article" date="2014" name="Front. Microbiol.">
        <title>High frequency of phylogenetically diverse reductive dehalogenase-homologous genes in deep subseafloor sedimentary metagenomes.</title>
        <authorList>
            <person name="Kawai M."/>
            <person name="Futagami T."/>
            <person name="Toyoda A."/>
            <person name="Takaki Y."/>
            <person name="Nishi S."/>
            <person name="Hori S."/>
            <person name="Arai W."/>
            <person name="Tsubouchi T."/>
            <person name="Morono Y."/>
            <person name="Uchiyama I."/>
            <person name="Ito T."/>
            <person name="Fujiyama A."/>
            <person name="Inagaki F."/>
            <person name="Takami H."/>
        </authorList>
    </citation>
    <scope>NUCLEOTIDE SEQUENCE</scope>
    <source>
        <strain evidence="1">Expedition CK06-06</strain>
    </source>
</reference>
<dbReference type="AlphaFoldDB" id="X0T5M2"/>
<organism evidence="1">
    <name type="scientific">marine sediment metagenome</name>
    <dbReference type="NCBI Taxonomy" id="412755"/>
    <lineage>
        <taxon>unclassified sequences</taxon>
        <taxon>metagenomes</taxon>
        <taxon>ecological metagenomes</taxon>
    </lineage>
</organism>